<gene>
    <name evidence="12" type="ORF">QTP70_030775</name>
</gene>
<dbReference type="SUPFAM" id="SSF110035">
    <property type="entry name" value="GDNF receptor-like"/>
    <property type="match status" value="1"/>
</dbReference>
<evidence type="ECO:0000256" key="5">
    <source>
        <dbReference type="ARBA" id="ARBA00022729"/>
    </source>
</evidence>
<organism evidence="12 13">
    <name type="scientific">Hemibagrus guttatus</name>
    <dbReference type="NCBI Taxonomy" id="175788"/>
    <lineage>
        <taxon>Eukaryota</taxon>
        <taxon>Metazoa</taxon>
        <taxon>Chordata</taxon>
        <taxon>Craniata</taxon>
        <taxon>Vertebrata</taxon>
        <taxon>Euteleostomi</taxon>
        <taxon>Actinopterygii</taxon>
        <taxon>Neopterygii</taxon>
        <taxon>Teleostei</taxon>
        <taxon>Ostariophysi</taxon>
        <taxon>Siluriformes</taxon>
        <taxon>Bagridae</taxon>
        <taxon>Hemibagrus</taxon>
    </lineage>
</organism>
<evidence type="ECO:0000256" key="10">
    <source>
        <dbReference type="SAM" id="MobiDB-lite"/>
    </source>
</evidence>
<keyword evidence="4" id="KW-0336">GPI-anchor</keyword>
<comment type="subcellular location">
    <subcellularLocation>
        <location evidence="1">Cell membrane</location>
        <topology evidence="1">Lipid-anchor</topology>
        <topology evidence="1">GPI-anchor</topology>
    </subcellularLocation>
</comment>
<evidence type="ECO:0000256" key="8">
    <source>
        <dbReference type="ARBA" id="ARBA00023180"/>
    </source>
</evidence>
<keyword evidence="9" id="KW-0449">Lipoprotein</keyword>
<comment type="similarity">
    <text evidence="2">Belongs to the GDNFR family.</text>
</comment>
<dbReference type="PANTHER" id="PTHR10269">
    <property type="entry name" value="GDNF RECEPTOR ALPHA"/>
    <property type="match status" value="1"/>
</dbReference>
<feature type="compositionally biased region" description="Basic and acidic residues" evidence="10">
    <location>
        <begin position="396"/>
        <end position="408"/>
    </location>
</feature>
<dbReference type="FunFam" id="1.10.220.110:FF:000001">
    <property type="entry name" value="GDNF family receptor alpha"/>
    <property type="match status" value="1"/>
</dbReference>
<feature type="domain" description="GDNF/GAS1" evidence="11">
    <location>
        <begin position="268"/>
        <end position="375"/>
    </location>
</feature>
<evidence type="ECO:0000256" key="3">
    <source>
        <dbReference type="ARBA" id="ARBA00022475"/>
    </source>
</evidence>
<dbReference type="Gene3D" id="1.10.220.110">
    <property type="entry name" value="GDNF binding domain"/>
    <property type="match status" value="1"/>
</dbReference>
<dbReference type="SMART" id="SM00907">
    <property type="entry name" value="GDNF"/>
    <property type="match status" value="3"/>
</dbReference>
<dbReference type="GO" id="GO:0007399">
    <property type="term" value="P:nervous system development"/>
    <property type="evidence" value="ECO:0007669"/>
    <property type="project" value="TreeGrafter"/>
</dbReference>
<dbReference type="GO" id="GO:0043235">
    <property type="term" value="C:receptor complex"/>
    <property type="evidence" value="ECO:0007669"/>
    <property type="project" value="TreeGrafter"/>
</dbReference>
<dbReference type="Pfam" id="PF02351">
    <property type="entry name" value="GDNF"/>
    <property type="match status" value="3"/>
</dbReference>
<dbReference type="InterPro" id="IPR003438">
    <property type="entry name" value="GDNF_rcpt"/>
</dbReference>
<keyword evidence="7" id="KW-0675">Receptor</keyword>
<dbReference type="PANTHER" id="PTHR10269:SF2">
    <property type="entry name" value="GDNF FAMILY RECEPTOR ALPHA-4"/>
    <property type="match status" value="1"/>
</dbReference>
<evidence type="ECO:0000256" key="9">
    <source>
        <dbReference type="ARBA" id="ARBA00023288"/>
    </source>
</evidence>
<dbReference type="Proteomes" id="UP001274896">
    <property type="component" value="Unassembled WGS sequence"/>
</dbReference>
<proteinExistence type="inferred from homology"/>
<keyword evidence="5" id="KW-0732">Signal</keyword>
<comment type="caution">
    <text evidence="12">The sequence shown here is derived from an EMBL/GenBank/DDBJ whole genome shotgun (WGS) entry which is preliminary data.</text>
</comment>
<protein>
    <recommendedName>
        <fullName evidence="11">GDNF/GAS1 domain-containing protein</fullName>
    </recommendedName>
</protein>
<dbReference type="EMBL" id="JAUCMX010000013">
    <property type="protein sequence ID" value="KAK3526551.1"/>
    <property type="molecule type" value="Genomic_DNA"/>
</dbReference>
<evidence type="ECO:0000256" key="7">
    <source>
        <dbReference type="ARBA" id="ARBA00023170"/>
    </source>
</evidence>
<dbReference type="PRINTS" id="PR01316">
    <property type="entry name" value="GDNFRECEPTOR"/>
</dbReference>
<dbReference type="InterPro" id="IPR037193">
    <property type="entry name" value="GDNF_alpha"/>
</dbReference>
<dbReference type="InterPro" id="IPR016017">
    <property type="entry name" value="GDNF/GAS1"/>
</dbReference>
<evidence type="ECO:0000256" key="2">
    <source>
        <dbReference type="ARBA" id="ARBA00005961"/>
    </source>
</evidence>
<evidence type="ECO:0000313" key="13">
    <source>
        <dbReference type="Proteomes" id="UP001274896"/>
    </source>
</evidence>
<feature type="domain" description="GDNF/GAS1" evidence="11">
    <location>
        <begin position="59"/>
        <end position="138"/>
    </location>
</feature>
<dbReference type="AlphaFoldDB" id="A0AAE0QP47"/>
<keyword evidence="8" id="KW-0325">Glycoprotein</keyword>
<name>A0AAE0QP47_9TELE</name>
<evidence type="ECO:0000256" key="6">
    <source>
        <dbReference type="ARBA" id="ARBA00023136"/>
    </source>
</evidence>
<feature type="domain" description="GDNF/GAS1" evidence="11">
    <location>
        <begin position="178"/>
        <end position="258"/>
    </location>
</feature>
<evidence type="ECO:0000259" key="11">
    <source>
        <dbReference type="SMART" id="SM00907"/>
    </source>
</evidence>
<keyword evidence="6" id="KW-0472">Membrane</keyword>
<evidence type="ECO:0000256" key="1">
    <source>
        <dbReference type="ARBA" id="ARBA00004609"/>
    </source>
</evidence>
<evidence type="ECO:0000313" key="12">
    <source>
        <dbReference type="EMBL" id="KAK3526551.1"/>
    </source>
</evidence>
<sequence length="436" mass="48214">MQHKLTQIAVEMGLRFQSAFSIFGLTICPYLKQFCADAVLRVFAYVTALQVILCVGRDCLLAGDSCSSDETCSPRLRTLRQCVAGDGTVKLGPGARSQCANAVSALLSSPLRGCQCRRGMKREKNCLSIYWSLYQSGIHGLNLVESYPYETVEKGSDYVRLASITADSDLGLSTANRCLDAAKACNVDDLCQRLRTEYVSACIKPSGKSGLCNRSRCNKALRRFFDRVPPEYTHELLFCPCSDMACSERRRQTIVPGCSYEMPEKPSCLTQMRSCRADYICRSRLAQFQYDCQPEEQSASGCKHGNYAACLVAYTGLIGRQKHSIKSVLFAGSPITPNYADNTTSNVAPWCTCSASGNQRQQCTEFLDYFTNNICLNNALLMFGNGMDHTPTPSQTDRRIPVTDRDARNSSSGFVSMDTEENIASPTISRQVKVRE</sequence>
<accession>A0AAE0QP47</accession>
<dbReference type="GO" id="GO:0038023">
    <property type="term" value="F:signaling receptor activity"/>
    <property type="evidence" value="ECO:0007669"/>
    <property type="project" value="InterPro"/>
</dbReference>
<dbReference type="GO" id="GO:0007169">
    <property type="term" value="P:cell surface receptor protein tyrosine kinase signaling pathway"/>
    <property type="evidence" value="ECO:0007669"/>
    <property type="project" value="UniProtKB-ARBA"/>
</dbReference>
<keyword evidence="13" id="KW-1185">Reference proteome</keyword>
<dbReference type="GO" id="GO:0009897">
    <property type="term" value="C:external side of plasma membrane"/>
    <property type="evidence" value="ECO:0007669"/>
    <property type="project" value="TreeGrafter"/>
</dbReference>
<feature type="region of interest" description="Disordered" evidence="10">
    <location>
        <begin position="390"/>
        <end position="436"/>
    </location>
</feature>
<reference evidence="12" key="1">
    <citation type="submission" date="2023-06" db="EMBL/GenBank/DDBJ databases">
        <title>Male Hemibagrus guttatus genome.</title>
        <authorList>
            <person name="Bian C."/>
        </authorList>
    </citation>
    <scope>NUCLEOTIDE SEQUENCE</scope>
    <source>
        <strain evidence="12">Male_cb2023</strain>
        <tissue evidence="12">Muscle</tissue>
    </source>
</reference>
<keyword evidence="3" id="KW-1003">Cell membrane</keyword>
<evidence type="ECO:0000256" key="4">
    <source>
        <dbReference type="ARBA" id="ARBA00022622"/>
    </source>
</evidence>